<protein>
    <recommendedName>
        <fullName evidence="10">ABC transporter domain-containing protein</fullName>
    </recommendedName>
</protein>
<dbReference type="FunFam" id="3.40.50.300:FF:000299">
    <property type="entry name" value="ABC transporter ATP-binding protein/permease"/>
    <property type="match status" value="1"/>
</dbReference>
<keyword evidence="5" id="KW-0547">Nucleotide-binding</keyword>
<dbReference type="Proteomes" id="UP000654075">
    <property type="component" value="Unassembled WGS sequence"/>
</dbReference>
<dbReference type="OMA" id="GTHDYEL"/>
<evidence type="ECO:0000256" key="2">
    <source>
        <dbReference type="ARBA" id="ARBA00022448"/>
    </source>
</evidence>
<evidence type="ECO:0000256" key="8">
    <source>
        <dbReference type="ARBA" id="ARBA00023136"/>
    </source>
</evidence>
<name>A0A813GZ91_POLGL</name>
<keyword evidence="7" id="KW-1133">Transmembrane helix</keyword>
<keyword evidence="3" id="KW-1003">Cell membrane</keyword>
<keyword evidence="8" id="KW-0472">Membrane</keyword>
<dbReference type="InterPro" id="IPR027417">
    <property type="entry name" value="P-loop_NTPase"/>
</dbReference>
<feature type="domain" description="ABC transporter" evidence="10">
    <location>
        <begin position="67"/>
        <end position="301"/>
    </location>
</feature>
<keyword evidence="12" id="KW-1185">Reference proteome</keyword>
<keyword evidence="2" id="KW-0813">Transport</keyword>
<dbReference type="Gene3D" id="3.40.50.300">
    <property type="entry name" value="P-loop containing nucleotide triphosphate hydrolases"/>
    <property type="match status" value="1"/>
</dbReference>
<dbReference type="InterPro" id="IPR036640">
    <property type="entry name" value="ABC1_TM_sf"/>
</dbReference>
<dbReference type="PANTHER" id="PTHR24221:SF654">
    <property type="entry name" value="ATP-BINDING CASSETTE SUB-FAMILY B MEMBER 6"/>
    <property type="match status" value="1"/>
</dbReference>
<evidence type="ECO:0000256" key="3">
    <source>
        <dbReference type="ARBA" id="ARBA00022475"/>
    </source>
</evidence>
<dbReference type="GO" id="GO:0016887">
    <property type="term" value="F:ATP hydrolysis activity"/>
    <property type="evidence" value="ECO:0007669"/>
    <property type="project" value="InterPro"/>
</dbReference>
<dbReference type="PROSITE" id="PS00211">
    <property type="entry name" value="ABC_TRANSPORTER_1"/>
    <property type="match status" value="1"/>
</dbReference>
<evidence type="ECO:0000256" key="4">
    <source>
        <dbReference type="ARBA" id="ARBA00022692"/>
    </source>
</evidence>
<dbReference type="PROSITE" id="PS50893">
    <property type="entry name" value="ABC_TRANSPORTER_2"/>
    <property type="match status" value="1"/>
</dbReference>
<dbReference type="OrthoDB" id="6500128at2759"/>
<sequence>MPVGDVVAINGILAQMMQPLGILGGVYRVTTQGFVDLGKLATFLSQAPAVPPPPGGGEAFTFHGGELEFRGVHHSYSEGNPILAGLSLVVPPGVKAAIVGPSGSGKSTLLRLLYRFADPQQGQVLFDGQDVRDLDPSSFRKYLGIVPQDCSLFNDTVGFNIRYGRPDASDEEVERAARLAQIHDHIISLPEGYNTSVGERGLKLSGGERQRIGIARCLLRDPAVVLLDEATSSLDVRTERHLVDAMDELMRGRTFLIVAHRQSTVERCDIVAYLEGGAVVELGPHQELLSRSEKYRRFWEGVPAGS</sequence>
<proteinExistence type="inferred from homology"/>
<comment type="caution">
    <text evidence="11">The sequence shown here is derived from an EMBL/GenBank/DDBJ whole genome shotgun (WGS) entry which is preliminary data.</text>
</comment>
<dbReference type="InterPro" id="IPR039421">
    <property type="entry name" value="Type_1_exporter"/>
</dbReference>
<evidence type="ECO:0000313" key="11">
    <source>
        <dbReference type="EMBL" id="CAE8630653.1"/>
    </source>
</evidence>
<dbReference type="Pfam" id="PF00005">
    <property type="entry name" value="ABC_tran"/>
    <property type="match status" value="1"/>
</dbReference>
<evidence type="ECO:0000313" key="12">
    <source>
        <dbReference type="Proteomes" id="UP000654075"/>
    </source>
</evidence>
<dbReference type="GO" id="GO:0005524">
    <property type="term" value="F:ATP binding"/>
    <property type="evidence" value="ECO:0007669"/>
    <property type="project" value="UniProtKB-KW"/>
</dbReference>
<dbReference type="Gene3D" id="1.20.1560.10">
    <property type="entry name" value="ABC transporter type 1, transmembrane domain"/>
    <property type="match status" value="1"/>
</dbReference>
<gene>
    <name evidence="11" type="ORF">PGLA1383_LOCUS46911</name>
</gene>
<evidence type="ECO:0000256" key="9">
    <source>
        <dbReference type="ARBA" id="ARBA00024363"/>
    </source>
</evidence>
<dbReference type="EMBL" id="CAJNNV010029921">
    <property type="protein sequence ID" value="CAE8630653.1"/>
    <property type="molecule type" value="Genomic_DNA"/>
</dbReference>
<accession>A0A813GZ91</accession>
<evidence type="ECO:0000256" key="5">
    <source>
        <dbReference type="ARBA" id="ARBA00022741"/>
    </source>
</evidence>
<reference evidence="11" key="1">
    <citation type="submission" date="2021-02" db="EMBL/GenBank/DDBJ databases">
        <authorList>
            <person name="Dougan E. K."/>
            <person name="Rhodes N."/>
            <person name="Thang M."/>
            <person name="Chan C."/>
        </authorList>
    </citation>
    <scope>NUCLEOTIDE SEQUENCE</scope>
</reference>
<dbReference type="SUPFAM" id="SSF52540">
    <property type="entry name" value="P-loop containing nucleoside triphosphate hydrolases"/>
    <property type="match status" value="1"/>
</dbReference>
<dbReference type="InterPro" id="IPR017871">
    <property type="entry name" value="ABC_transporter-like_CS"/>
</dbReference>
<comment type="subcellular location">
    <subcellularLocation>
        <location evidence="1">Cell membrane</location>
        <topology evidence="1">Multi-pass membrane protein</topology>
    </subcellularLocation>
</comment>
<dbReference type="InterPro" id="IPR003593">
    <property type="entry name" value="AAA+_ATPase"/>
</dbReference>
<evidence type="ECO:0000259" key="10">
    <source>
        <dbReference type="PROSITE" id="PS50893"/>
    </source>
</evidence>
<dbReference type="GO" id="GO:0005886">
    <property type="term" value="C:plasma membrane"/>
    <property type="evidence" value="ECO:0007669"/>
    <property type="project" value="UniProtKB-SubCell"/>
</dbReference>
<keyword evidence="6" id="KW-0067">ATP-binding</keyword>
<dbReference type="AlphaFoldDB" id="A0A813GZ91"/>
<evidence type="ECO:0000256" key="7">
    <source>
        <dbReference type="ARBA" id="ARBA00022989"/>
    </source>
</evidence>
<dbReference type="PANTHER" id="PTHR24221">
    <property type="entry name" value="ATP-BINDING CASSETTE SUB-FAMILY B"/>
    <property type="match status" value="1"/>
</dbReference>
<keyword evidence="4" id="KW-0812">Transmembrane</keyword>
<comment type="similarity">
    <text evidence="9">Belongs to the ABC transporter superfamily. ABCB family. Heavy Metal importer (TC 3.A.1.210) subfamily.</text>
</comment>
<evidence type="ECO:0000256" key="1">
    <source>
        <dbReference type="ARBA" id="ARBA00004651"/>
    </source>
</evidence>
<evidence type="ECO:0000256" key="6">
    <source>
        <dbReference type="ARBA" id="ARBA00022840"/>
    </source>
</evidence>
<dbReference type="SMART" id="SM00382">
    <property type="entry name" value="AAA"/>
    <property type="match status" value="1"/>
</dbReference>
<dbReference type="GO" id="GO:0042626">
    <property type="term" value="F:ATPase-coupled transmembrane transporter activity"/>
    <property type="evidence" value="ECO:0007669"/>
    <property type="project" value="TreeGrafter"/>
</dbReference>
<dbReference type="InterPro" id="IPR003439">
    <property type="entry name" value="ABC_transporter-like_ATP-bd"/>
</dbReference>
<organism evidence="11 12">
    <name type="scientific">Polarella glacialis</name>
    <name type="common">Dinoflagellate</name>
    <dbReference type="NCBI Taxonomy" id="89957"/>
    <lineage>
        <taxon>Eukaryota</taxon>
        <taxon>Sar</taxon>
        <taxon>Alveolata</taxon>
        <taxon>Dinophyceae</taxon>
        <taxon>Suessiales</taxon>
        <taxon>Suessiaceae</taxon>
        <taxon>Polarella</taxon>
    </lineage>
</organism>